<dbReference type="PANTHER" id="PTHR10582">
    <property type="entry name" value="TRANSIENT RECEPTOR POTENTIAL ION CHANNEL PROTEIN"/>
    <property type="match status" value="1"/>
</dbReference>
<evidence type="ECO:0000313" key="10">
    <source>
        <dbReference type="EMBL" id="KAF9580352.1"/>
    </source>
</evidence>
<organism evidence="10 11">
    <name type="scientific">Lunasporangiospora selenospora</name>
    <dbReference type="NCBI Taxonomy" id="979761"/>
    <lineage>
        <taxon>Eukaryota</taxon>
        <taxon>Fungi</taxon>
        <taxon>Fungi incertae sedis</taxon>
        <taxon>Mucoromycota</taxon>
        <taxon>Mortierellomycotina</taxon>
        <taxon>Mortierellomycetes</taxon>
        <taxon>Mortierellales</taxon>
        <taxon>Mortierellaceae</taxon>
        <taxon>Lunasporangiospora</taxon>
    </lineage>
</organism>
<dbReference type="GO" id="GO:0098703">
    <property type="term" value="P:calcium ion import across plasma membrane"/>
    <property type="evidence" value="ECO:0007669"/>
    <property type="project" value="TreeGrafter"/>
</dbReference>
<keyword evidence="11" id="KW-1185">Reference proteome</keyword>
<dbReference type="Proteomes" id="UP000780801">
    <property type="component" value="Unassembled WGS sequence"/>
</dbReference>
<dbReference type="GO" id="GO:0005216">
    <property type="term" value="F:monoatomic ion channel activity"/>
    <property type="evidence" value="ECO:0007669"/>
    <property type="project" value="InterPro"/>
</dbReference>
<feature type="transmembrane region" description="Helical" evidence="8">
    <location>
        <begin position="633"/>
        <end position="655"/>
    </location>
</feature>
<gene>
    <name evidence="10" type="ORF">BGW38_003039</name>
</gene>
<evidence type="ECO:0000256" key="2">
    <source>
        <dbReference type="ARBA" id="ARBA00022692"/>
    </source>
</evidence>
<dbReference type="AlphaFoldDB" id="A0A9P6FRZ5"/>
<feature type="transmembrane region" description="Helical" evidence="8">
    <location>
        <begin position="686"/>
        <end position="710"/>
    </location>
</feature>
<keyword evidence="2 8" id="KW-0812">Transmembrane</keyword>
<dbReference type="GO" id="GO:0005886">
    <property type="term" value="C:plasma membrane"/>
    <property type="evidence" value="ECO:0007669"/>
    <property type="project" value="TreeGrafter"/>
</dbReference>
<sequence length="1243" mass="142004">MVDLQSFGGYATFTNTAQPGWTDHTERFLACDGVTLFIFSVADDWKLLYRINVSPKPDHGISKYLTDTTAGGLFILKESPYEISVWSIASGTALHHVQSKFKVSKYYIASDGATFGISTEQVMFLYSTLTGELVQTVSIPALGKAGFLEGASQLISRRFRDGMINFSIQSTSNTKLRKMILAPPWGKATLKDVWPVWKDPKVDGPSALVAMDHGSFLDVSFVQDMVMRDDGSRLRSCGPHCASRVLPLPHFTESCTNAFIDGSATYDLKISGEDGDRFQRLNISIRYNDGKLKRLHLVARRFYFLPKHHRVVSVDREKKGSLHYSIYNLPKMQLEELELSLYWELAASGESYEVLACSHERNLTTRINDTRLSVGKVCAPENMAYFFAPFERLVQQHWQALAENNPERAHAIIRYLRTHINYYSSPGDHSQSVITAICKVWHTGRHESYRAFLYQLLRHDLENQWEPRAKYSIGSNPVAIMLEKAKRNPKALDAVHIIIGQNIERARREQDVTCIQYLCECLDDLVARHREVALRVTRGFAFIKCNDRRFVISHHKIIHPPTLHRLWSVENQRIYQIRNPILQLDYRRQKDNPLNETFTEDIFVAPMNLLWTFVPDKYNSCQEYCRVNTKPKITWATALVHMAVLNFAPTSHVYIRTRFYRLEVLDNPAVVALVQYKWNTFAYALWVARFTTQCVFYVLILIAASMQIYYPKPDSLLGVFVAIVAFSCFFLWLEFLQWRESKYYTSIGYEEDMLSSGKDDSEMDKETAAQVILERGIAKSGGDDGGVPKKTPTQPQRADVQASASMSTLTSAKDTEHGKGSLKYSRERSPYFRSPYNILDLAMYLVPLATSVHQIVNIAQSGTDGVIWDFSFCVVLVLLHLLAELRVSETVCKYITIVIDAIREIRVFFVVLGGVVLCFSLAILHVLHGVGGDLWPRPNVNLPSNYIGAVTTVYLMMGGRYDPLEDDLSGGSDSGGTPGYKHWPLLVMVMIYFFFSSILMLNVLIALINVAFNKVDDSWRQVWLENRLRYVESAENISYHIPGNSLDYSAPADSFRETFDWFPSQIYYTANPYQVKQYWRRVNRKDEEILMEDEIQEFSLKPTPTSDAGDILMMDPVEDWATSEAVSTSPLLVSKIDEIQKAVSTKSEDDRSLLHEHFKEHGAGIQQQLEKYSREMEGRFEQQDQAVQEQRMQVTRLWSGSENVQRDVDQLREAVERTQEDIAEIKQDLRTLLAALLPAPKEE</sequence>
<dbReference type="EMBL" id="JAABOA010002116">
    <property type="protein sequence ID" value="KAF9580352.1"/>
    <property type="molecule type" value="Genomic_DNA"/>
</dbReference>
<proteinExistence type="predicted"/>
<feature type="region of interest" description="Disordered" evidence="7">
    <location>
        <begin position="778"/>
        <end position="802"/>
    </location>
</feature>
<evidence type="ECO:0000256" key="4">
    <source>
        <dbReference type="ARBA" id="ARBA00022989"/>
    </source>
</evidence>
<feature type="transmembrane region" description="Helical" evidence="8">
    <location>
        <begin position="985"/>
        <end position="1012"/>
    </location>
</feature>
<evidence type="ECO:0000256" key="1">
    <source>
        <dbReference type="ARBA" id="ARBA00004141"/>
    </source>
</evidence>
<keyword evidence="3" id="KW-0677">Repeat</keyword>
<name>A0A9P6FRZ5_9FUNG</name>
<feature type="compositionally biased region" description="Polar residues" evidence="7">
    <location>
        <begin position="791"/>
        <end position="802"/>
    </location>
</feature>
<feature type="transmembrane region" description="Helical" evidence="8">
    <location>
        <begin position="716"/>
        <end position="736"/>
    </location>
</feature>
<comment type="caution">
    <text evidence="10">The sequence shown here is derived from an EMBL/GenBank/DDBJ whole genome shotgun (WGS) entry which is preliminary data.</text>
</comment>
<protein>
    <recommendedName>
        <fullName evidence="9">Ion transport domain-containing protein</fullName>
    </recommendedName>
</protein>
<dbReference type="PANTHER" id="PTHR10582:SF2">
    <property type="entry name" value="INACTIVE"/>
    <property type="match status" value="1"/>
</dbReference>
<evidence type="ECO:0000256" key="5">
    <source>
        <dbReference type="ARBA" id="ARBA00023136"/>
    </source>
</evidence>
<evidence type="ECO:0000256" key="7">
    <source>
        <dbReference type="SAM" id="MobiDB-lite"/>
    </source>
</evidence>
<feature type="transmembrane region" description="Helical" evidence="8">
    <location>
        <begin position="905"/>
        <end position="927"/>
    </location>
</feature>
<reference evidence="10" key="1">
    <citation type="journal article" date="2020" name="Fungal Divers.">
        <title>Resolving the Mortierellaceae phylogeny through synthesis of multi-gene phylogenetics and phylogenomics.</title>
        <authorList>
            <person name="Vandepol N."/>
            <person name="Liber J."/>
            <person name="Desiro A."/>
            <person name="Na H."/>
            <person name="Kennedy M."/>
            <person name="Barry K."/>
            <person name="Grigoriev I.V."/>
            <person name="Miller A.N."/>
            <person name="O'Donnell K."/>
            <person name="Stajich J.E."/>
            <person name="Bonito G."/>
        </authorList>
    </citation>
    <scope>NUCLEOTIDE SEQUENCE</scope>
    <source>
        <strain evidence="10">KOD1015</strain>
    </source>
</reference>
<feature type="transmembrane region" description="Helical" evidence="8">
    <location>
        <begin position="865"/>
        <end position="885"/>
    </location>
</feature>
<keyword evidence="4 8" id="KW-1133">Transmembrane helix</keyword>
<evidence type="ECO:0000256" key="8">
    <source>
        <dbReference type="SAM" id="Phobius"/>
    </source>
</evidence>
<dbReference type="OrthoDB" id="2433234at2759"/>
<accession>A0A9P6FRZ5</accession>
<dbReference type="InterPro" id="IPR005821">
    <property type="entry name" value="Ion_trans_dom"/>
</dbReference>
<comment type="subcellular location">
    <subcellularLocation>
        <location evidence="1">Membrane</location>
        <topology evidence="1">Multi-pass membrane protein</topology>
    </subcellularLocation>
</comment>
<feature type="transmembrane region" description="Helical" evidence="8">
    <location>
        <begin position="838"/>
        <end position="859"/>
    </location>
</feature>
<keyword evidence="6" id="KW-0175">Coiled coil</keyword>
<dbReference type="InterPro" id="IPR024862">
    <property type="entry name" value="TRPV"/>
</dbReference>
<feature type="coiled-coil region" evidence="6">
    <location>
        <begin position="1201"/>
        <end position="1235"/>
    </location>
</feature>
<evidence type="ECO:0000313" key="11">
    <source>
        <dbReference type="Proteomes" id="UP000780801"/>
    </source>
</evidence>
<evidence type="ECO:0000256" key="6">
    <source>
        <dbReference type="SAM" id="Coils"/>
    </source>
</evidence>
<evidence type="ECO:0000259" key="9">
    <source>
        <dbReference type="Pfam" id="PF00520"/>
    </source>
</evidence>
<dbReference type="Pfam" id="PF00520">
    <property type="entry name" value="Ion_trans"/>
    <property type="match status" value="1"/>
</dbReference>
<keyword evidence="5 8" id="KW-0472">Membrane</keyword>
<feature type="domain" description="Ion transport" evidence="9">
    <location>
        <begin position="718"/>
        <end position="1017"/>
    </location>
</feature>
<evidence type="ECO:0000256" key="3">
    <source>
        <dbReference type="ARBA" id="ARBA00022737"/>
    </source>
</evidence>